<protein>
    <recommendedName>
        <fullName evidence="4">TBC1 domain family member 8B</fullName>
    </recommendedName>
</protein>
<feature type="compositionally biased region" description="Low complexity" evidence="1">
    <location>
        <begin position="94"/>
        <end position="134"/>
    </location>
</feature>
<feature type="compositionally biased region" description="Polar residues" evidence="1">
    <location>
        <begin position="80"/>
        <end position="93"/>
    </location>
</feature>
<name>A0A917EEC7_9STRE</name>
<proteinExistence type="predicted"/>
<gene>
    <name evidence="2" type="ORF">GCM10011510_06720</name>
</gene>
<dbReference type="RefSeq" id="WP_068992431.1">
    <property type="nucleotide sequence ID" value="NZ_BMJN01000007.1"/>
</dbReference>
<evidence type="ECO:0000313" key="3">
    <source>
        <dbReference type="Proteomes" id="UP000660801"/>
    </source>
</evidence>
<feature type="region of interest" description="Disordered" evidence="1">
    <location>
        <begin position="53"/>
        <end position="134"/>
    </location>
</feature>
<feature type="compositionally biased region" description="Basic and acidic residues" evidence="1">
    <location>
        <begin position="53"/>
        <end position="66"/>
    </location>
</feature>
<keyword evidence="3" id="KW-1185">Reference proteome</keyword>
<reference evidence="2" key="2">
    <citation type="submission" date="2020-09" db="EMBL/GenBank/DDBJ databases">
        <authorList>
            <person name="Sun Q."/>
            <person name="Zhou Y."/>
        </authorList>
    </citation>
    <scope>NUCLEOTIDE SEQUENCE</scope>
    <source>
        <strain evidence="2">CGMCC 1.15533</strain>
    </source>
</reference>
<evidence type="ECO:0000313" key="2">
    <source>
        <dbReference type="EMBL" id="GGE28187.1"/>
    </source>
</evidence>
<reference evidence="2" key="1">
    <citation type="journal article" date="2014" name="Int. J. Syst. Evol. Microbiol.">
        <title>Complete genome sequence of Corynebacterium casei LMG S-19264T (=DSM 44701T), isolated from a smear-ripened cheese.</title>
        <authorList>
            <consortium name="US DOE Joint Genome Institute (JGI-PGF)"/>
            <person name="Walter F."/>
            <person name="Albersmeier A."/>
            <person name="Kalinowski J."/>
            <person name="Ruckert C."/>
        </authorList>
    </citation>
    <scope>NUCLEOTIDE SEQUENCE</scope>
    <source>
        <strain evidence="2">CGMCC 1.15533</strain>
    </source>
</reference>
<dbReference type="AlphaFoldDB" id="A0A917EEC7"/>
<dbReference type="Pfam" id="PF20193">
    <property type="entry name" value="DUF6556"/>
    <property type="match status" value="1"/>
</dbReference>
<evidence type="ECO:0000256" key="1">
    <source>
        <dbReference type="SAM" id="MobiDB-lite"/>
    </source>
</evidence>
<dbReference type="InterPro" id="IPR046686">
    <property type="entry name" value="DUF6556"/>
</dbReference>
<dbReference type="EMBL" id="BMJN01000007">
    <property type="protein sequence ID" value="GGE28187.1"/>
    <property type="molecule type" value="Genomic_DNA"/>
</dbReference>
<evidence type="ECO:0008006" key="4">
    <source>
        <dbReference type="Google" id="ProtNLM"/>
    </source>
</evidence>
<comment type="caution">
    <text evidence="2">The sequence shown here is derived from an EMBL/GenBank/DDBJ whole genome shotgun (WGS) entry which is preliminary data.</text>
</comment>
<dbReference type="Proteomes" id="UP000660801">
    <property type="component" value="Unassembled WGS sequence"/>
</dbReference>
<sequence>MDHYSRKQKKSETHLLPKKQDIAQGFTTLQKTIALIGSILSLITASITIHNALNKDKEKSDSEPKIEQQTVIREIEKEVSTPTLETQEQGTTLPSESSVSETEASSLPSSSETAVVSTPEITTPSIETSPSTNE</sequence>
<accession>A0A917EEC7</accession>
<organism evidence="2 3">
    <name type="scientific">Streptococcus himalayensis</name>
    <dbReference type="NCBI Taxonomy" id="1888195"/>
    <lineage>
        <taxon>Bacteria</taxon>
        <taxon>Bacillati</taxon>
        <taxon>Bacillota</taxon>
        <taxon>Bacilli</taxon>
        <taxon>Lactobacillales</taxon>
        <taxon>Streptococcaceae</taxon>
        <taxon>Streptococcus</taxon>
    </lineage>
</organism>